<feature type="region of interest" description="Disordered" evidence="1">
    <location>
        <begin position="694"/>
        <end position="762"/>
    </location>
</feature>
<feature type="compositionally biased region" description="Low complexity" evidence="1">
    <location>
        <begin position="477"/>
        <end position="497"/>
    </location>
</feature>
<protein>
    <recommendedName>
        <fullName evidence="4">Rgp1-domain-containing protein</fullName>
    </recommendedName>
</protein>
<feature type="compositionally biased region" description="Basic and acidic residues" evidence="1">
    <location>
        <begin position="743"/>
        <end position="759"/>
    </location>
</feature>
<feature type="compositionally biased region" description="Low complexity" evidence="1">
    <location>
        <begin position="409"/>
        <end position="433"/>
    </location>
</feature>
<comment type="caution">
    <text evidence="2">The sequence shown here is derived from an EMBL/GenBank/DDBJ whole genome shotgun (WGS) entry which is preliminary data.</text>
</comment>
<feature type="region of interest" description="Disordered" evidence="1">
    <location>
        <begin position="173"/>
        <end position="202"/>
    </location>
</feature>
<proteinExistence type="predicted"/>
<dbReference type="AlphaFoldDB" id="A0A409XYF6"/>
<organism evidence="2 3">
    <name type="scientific">Gymnopilus dilepis</name>
    <dbReference type="NCBI Taxonomy" id="231916"/>
    <lineage>
        <taxon>Eukaryota</taxon>
        <taxon>Fungi</taxon>
        <taxon>Dikarya</taxon>
        <taxon>Basidiomycota</taxon>
        <taxon>Agaricomycotina</taxon>
        <taxon>Agaricomycetes</taxon>
        <taxon>Agaricomycetidae</taxon>
        <taxon>Agaricales</taxon>
        <taxon>Agaricineae</taxon>
        <taxon>Hymenogastraceae</taxon>
        <taxon>Gymnopilus</taxon>
    </lineage>
</organism>
<dbReference type="STRING" id="231916.A0A409XYF6"/>
<dbReference type="Pfam" id="PF08737">
    <property type="entry name" value="Rgp1"/>
    <property type="match status" value="1"/>
</dbReference>
<feature type="compositionally biased region" description="Low complexity" evidence="1">
    <location>
        <begin position="885"/>
        <end position="902"/>
    </location>
</feature>
<feature type="compositionally biased region" description="Polar residues" evidence="1">
    <location>
        <begin position="106"/>
        <end position="122"/>
    </location>
</feature>
<feature type="region of interest" description="Disordered" evidence="1">
    <location>
        <begin position="251"/>
        <end position="271"/>
    </location>
</feature>
<feature type="region of interest" description="Disordered" evidence="1">
    <location>
        <begin position="464"/>
        <end position="506"/>
    </location>
</feature>
<evidence type="ECO:0000256" key="1">
    <source>
        <dbReference type="SAM" id="MobiDB-lite"/>
    </source>
</evidence>
<keyword evidence="3" id="KW-1185">Reference proteome</keyword>
<dbReference type="PANTHER" id="PTHR12507">
    <property type="entry name" value="REDUCED GROWTH PHENOTYPE 1 RGP1, YEAST -RELATED"/>
    <property type="match status" value="1"/>
</dbReference>
<feature type="region of interest" description="Disordered" evidence="1">
    <location>
        <begin position="406"/>
        <end position="442"/>
    </location>
</feature>
<dbReference type="InterPro" id="IPR014848">
    <property type="entry name" value="Rgp1"/>
</dbReference>
<feature type="region of interest" description="Disordered" evidence="1">
    <location>
        <begin position="648"/>
        <end position="669"/>
    </location>
</feature>
<dbReference type="Proteomes" id="UP000284706">
    <property type="component" value="Unassembled WGS sequence"/>
</dbReference>
<gene>
    <name evidence="2" type="ORF">CVT26_015852</name>
</gene>
<feature type="region of interest" description="Disordered" evidence="1">
    <location>
        <begin position="879"/>
        <end position="902"/>
    </location>
</feature>
<sequence>MMDADSPVRVVVTPSQSSYFAGEPFSVTITFTNTRSPEAGPSTRPTPSSHGHKRGAHSISSAPLARPPTSPGTPRSAAVVPPTPRSKPLRDELPTRKGLIGKSKPPSASQQPTPSLPQNSENLPDLIEQRRKRQLAPKSLSVSISPYELEDRLADGVTASSAPYSQRSFYQDSRNIPVTPHTPSPLSRTDILPPNHPHARKQSVLDGSQLDSLPLDVLSPTTSVPPLPYSPNSSTSTFSLALDPIVEATKSPYPSTPALGSPTIENGPHTSPFPPHLPQTPTTAPLPLTGPANSVYAYPPPRHANQNQTHHYNNHRPAPIGLGQPSGPPRGYLQPPRSAFASTTTFSSSIGSQNNDELILYSYAQLTGTVLITPIPGVLPTQEQAQTLNGVRAALLKRQVLGGGSMDISSTLNSPNPPSTSTLTSPTVVSPAGRARHRASHSRSSSFSAGLLSILSSPSSLVSSISSPNAAGGGPNSARWRSSSSSLTPSTALSPTSGRFPNSTSSPSVLGLAAAGSGVPEIDPEVPLPTFEIQPAMLGVDLSLAPGESRSYTYTVKIPENLPPTFKGKALRFSYELVVGICRAGQSGPGGGAASANSISRVMKVPIRVYNHVAVGRSLKPYDLLWPVSRRQDVGMPGTEAKVIELDVPSQSPTKGKLARLPSSASIPSLASSNTIESIREYANSLLASLPRPTLQDQDEDQGTADNAGGPSTSSAAVAGEDDLHDAGGDRPVMSPVQAQSRRMAELRRMESERERAEETGGLTGCREAVEILTRNPKKASYDVNKDGVKVAVLTFPKSAYRLGETVVGVVELNERTSRARVLKLSATLESHETLPSSISPTSSARHLRRAHAESHSSFTLNTLRTTFSLDIPSDASPAFQIRVGTPPSSNPSPQSSTPTPGGLEWKVRLCLLVGIAAETSYTGVQGVRFKSLIRDGPRGEWGSSWRATPTNAPMEKPNLKAEAALAAAREKEKEMRGHQRGASQILATPKMWSQFLVSSLLYGNLPADAEREYHDGDVLDDDEDDDGDDGVIGKKSLLGVVDGMVGEGYDGIIPDLAGGVGIGVDYAGGEDGWRDVKLETVECEVPVKVYPGNTAFKALDVVFDV</sequence>
<dbReference type="OrthoDB" id="1918at2759"/>
<reference evidence="2 3" key="1">
    <citation type="journal article" date="2018" name="Evol. Lett.">
        <title>Horizontal gene cluster transfer increased hallucinogenic mushroom diversity.</title>
        <authorList>
            <person name="Reynolds H.T."/>
            <person name="Vijayakumar V."/>
            <person name="Gluck-Thaler E."/>
            <person name="Korotkin H.B."/>
            <person name="Matheny P.B."/>
            <person name="Slot J.C."/>
        </authorList>
    </citation>
    <scope>NUCLEOTIDE SEQUENCE [LARGE SCALE GENOMIC DNA]</scope>
    <source>
        <strain evidence="2 3">SRW20</strain>
    </source>
</reference>
<evidence type="ECO:0000313" key="2">
    <source>
        <dbReference type="EMBL" id="PPQ95765.1"/>
    </source>
</evidence>
<dbReference type="EMBL" id="NHYE01001415">
    <property type="protein sequence ID" value="PPQ95765.1"/>
    <property type="molecule type" value="Genomic_DNA"/>
</dbReference>
<accession>A0A409XYF6</accession>
<evidence type="ECO:0008006" key="4">
    <source>
        <dbReference type="Google" id="ProtNLM"/>
    </source>
</evidence>
<name>A0A409XYF6_9AGAR</name>
<dbReference type="InParanoid" id="A0A409XYF6"/>
<evidence type="ECO:0000313" key="3">
    <source>
        <dbReference type="Proteomes" id="UP000284706"/>
    </source>
</evidence>
<feature type="compositionally biased region" description="Polar residues" evidence="1">
    <location>
        <begin position="27"/>
        <end position="36"/>
    </location>
</feature>
<feature type="region of interest" description="Disordered" evidence="1">
    <location>
        <begin position="1"/>
        <end position="139"/>
    </location>
</feature>